<dbReference type="InterPro" id="IPR009097">
    <property type="entry name" value="Cyclic_Pdiesterase"/>
</dbReference>
<keyword evidence="2" id="KW-1185">Reference proteome</keyword>
<dbReference type="EMBL" id="ACFG01000029">
    <property type="protein sequence ID" value="EEH64133.1"/>
    <property type="molecule type" value="Genomic_DNA"/>
</dbReference>
<sequence length="180" mass="19861">MFMPPCGPDEEVIGLVIAVPEPWMTLLTEARVHLSDDHGINTPAHITLLPPTTVKKADREKVFEHLQSVAKSVSPFKVRVAGTGSFRPVSPVVFFNIHEGAAQLISLEEKVRAGITNEPRRFDYHPHVTLVQGVSEELLDKAEALGAHFEAEWVIPGFRLDHVGSDGVYQSRAIFNFTAS</sequence>
<dbReference type="Gene3D" id="3.90.1140.10">
    <property type="entry name" value="Cyclic phosphodiesterase"/>
    <property type="match status" value="1"/>
</dbReference>
<comment type="caution">
    <text evidence="1">The sequence shown here is derived from an EMBL/GenBank/DDBJ whole genome shotgun (WGS) entry which is preliminary data.</text>
</comment>
<keyword evidence="1" id="KW-0436">Ligase</keyword>
<evidence type="ECO:0000313" key="2">
    <source>
        <dbReference type="Proteomes" id="UP000010301"/>
    </source>
</evidence>
<dbReference type="SUPFAM" id="SSF55144">
    <property type="entry name" value="LigT-like"/>
    <property type="match status" value="1"/>
</dbReference>
<proteinExistence type="predicted"/>
<dbReference type="GO" id="GO:0016874">
    <property type="term" value="F:ligase activity"/>
    <property type="evidence" value="ECO:0007669"/>
    <property type="project" value="UniProtKB-KW"/>
</dbReference>
<dbReference type="Proteomes" id="UP000010301">
    <property type="component" value="Unassembled WGS sequence"/>
</dbReference>
<dbReference type="PANTHER" id="PTHR40037:SF1">
    <property type="entry name" value="PHOSPHOESTERASE SAOUHSC_00951-RELATED"/>
    <property type="match status" value="1"/>
</dbReference>
<protein>
    <submittedName>
        <fullName evidence="1">2',5' RNA ligase family protein</fullName>
    </submittedName>
</protein>
<dbReference type="AlphaFoldDB" id="C0VZL4"/>
<gene>
    <name evidence="1" type="ORF">HMPREF0044_0604</name>
</gene>
<dbReference type="eggNOG" id="COG1514">
    <property type="taxonomic scope" value="Bacteria"/>
</dbReference>
<dbReference type="OrthoDB" id="358773at2"/>
<evidence type="ECO:0000313" key="1">
    <source>
        <dbReference type="EMBL" id="EEH64133.1"/>
    </source>
</evidence>
<reference evidence="1 2" key="1">
    <citation type="submission" date="2009-01" db="EMBL/GenBank/DDBJ databases">
        <authorList>
            <person name="Qin X."/>
            <person name="Bachman B."/>
            <person name="Battles P."/>
            <person name="Bell A."/>
            <person name="Bess C."/>
            <person name="Bickham C."/>
            <person name="Chaboub L."/>
            <person name="Chen D."/>
            <person name="Coyle M."/>
            <person name="Deiros D.R."/>
            <person name="Dinh H."/>
            <person name="Forbes L."/>
            <person name="Fowler G."/>
            <person name="Francisco L."/>
            <person name="Fu Q."/>
            <person name="Gubbala S."/>
            <person name="Hale W."/>
            <person name="Han Y."/>
            <person name="Hemphill L."/>
            <person name="Highlander S.K."/>
            <person name="Hirani K."/>
            <person name="Hogues M."/>
            <person name="Jackson L."/>
            <person name="Jakkamsetti A."/>
            <person name="Javaid M."/>
            <person name="Jiang H."/>
            <person name="Korchina V."/>
            <person name="Kovar C."/>
            <person name="Lara F."/>
            <person name="Lee S."/>
            <person name="Mata R."/>
            <person name="Mathew T."/>
            <person name="Moen C."/>
            <person name="Morales K."/>
            <person name="Munidasa M."/>
            <person name="Nazareth L."/>
            <person name="Ngo R."/>
            <person name="Nguyen L."/>
            <person name="Okwuonu G."/>
            <person name="Ongeri F."/>
            <person name="Patil S."/>
            <person name="Petrosino J."/>
            <person name="Pham C."/>
            <person name="Pham P."/>
            <person name="Pu L.-L."/>
            <person name="Puazo M."/>
            <person name="Raj R."/>
            <person name="Reid J."/>
            <person name="Rouhana J."/>
            <person name="Saada N."/>
            <person name="Shang Y."/>
            <person name="Simmons D."/>
            <person name="Thornton R."/>
            <person name="Warren J."/>
            <person name="Weissenberger G."/>
            <person name="Zhang J."/>
            <person name="Zhang L."/>
            <person name="Zhou C."/>
            <person name="Zhu D."/>
            <person name="Muzny D."/>
            <person name="Worley K."/>
            <person name="Gibbs R."/>
        </authorList>
    </citation>
    <scope>NUCLEOTIDE SEQUENCE [LARGE SCALE GENOMIC DNA]</scope>
    <source>
        <strain evidence="1 2">DSM 15436</strain>
    </source>
</reference>
<dbReference type="PANTHER" id="PTHR40037">
    <property type="entry name" value="PHOSPHOESTERASE YJCG-RELATED"/>
    <property type="match status" value="1"/>
</dbReference>
<dbReference type="HOGENOM" id="CLU_104553_0_0_11"/>
<dbReference type="STRING" id="525245.HMPREF0044_0604"/>
<dbReference type="RefSeq" id="WP_006546064.1">
    <property type="nucleotide sequence ID" value="NZ_DS999539.1"/>
</dbReference>
<accession>C0VZL4</accession>
<name>C0VZL4_9ACTO</name>
<organism evidence="1 2">
    <name type="scientific">Gleimia coleocanis DSM 15436</name>
    <dbReference type="NCBI Taxonomy" id="525245"/>
    <lineage>
        <taxon>Bacteria</taxon>
        <taxon>Bacillati</taxon>
        <taxon>Actinomycetota</taxon>
        <taxon>Actinomycetes</taxon>
        <taxon>Actinomycetales</taxon>
        <taxon>Actinomycetaceae</taxon>
        <taxon>Gleimia</taxon>
    </lineage>
</organism>
<dbReference type="Pfam" id="PF13563">
    <property type="entry name" value="2_5_RNA_ligase2"/>
    <property type="match status" value="1"/>
</dbReference>
<dbReference type="InterPro" id="IPR050580">
    <property type="entry name" value="2H_phosphoesterase_YjcG-like"/>
</dbReference>